<name>A0A5D0CN86_9BACL</name>
<reference evidence="2 3" key="1">
    <citation type="submission" date="2019-08" db="EMBL/GenBank/DDBJ databases">
        <title>Genome sequencing of Paenibacillus faecis DSM 23593(T).</title>
        <authorList>
            <person name="Kook J.-K."/>
            <person name="Park S.-N."/>
            <person name="Lim Y.K."/>
        </authorList>
    </citation>
    <scope>NUCLEOTIDE SEQUENCE [LARGE SCALE GENOMIC DNA]</scope>
    <source>
        <strain evidence="2 3">DSM 23593</strain>
    </source>
</reference>
<evidence type="ECO:0000313" key="2">
    <source>
        <dbReference type="EMBL" id="TYA11351.1"/>
    </source>
</evidence>
<dbReference type="AlphaFoldDB" id="A0A5D0CN86"/>
<keyword evidence="3" id="KW-1185">Reference proteome</keyword>
<keyword evidence="1" id="KW-1133">Transmembrane helix</keyword>
<gene>
    <name evidence="2" type="ORF">FRY98_19545</name>
</gene>
<proteinExistence type="predicted"/>
<evidence type="ECO:0000256" key="1">
    <source>
        <dbReference type="SAM" id="Phobius"/>
    </source>
</evidence>
<dbReference type="EMBL" id="VSDO01000004">
    <property type="protein sequence ID" value="TYA11351.1"/>
    <property type="molecule type" value="Genomic_DNA"/>
</dbReference>
<organism evidence="2 3">
    <name type="scientific">Paenibacillus faecis</name>
    <dbReference type="NCBI Taxonomy" id="862114"/>
    <lineage>
        <taxon>Bacteria</taxon>
        <taxon>Bacillati</taxon>
        <taxon>Bacillota</taxon>
        <taxon>Bacilli</taxon>
        <taxon>Bacillales</taxon>
        <taxon>Paenibacillaceae</taxon>
        <taxon>Paenibacillus</taxon>
    </lineage>
</organism>
<sequence length="66" mass="7192">MALVFDSLTFRVYEPSMLDSPPPPLPIAITGLTSMPLLILSMVLFPVCVLRTQISDMARQDADLAA</sequence>
<feature type="transmembrane region" description="Helical" evidence="1">
    <location>
        <begin position="25"/>
        <end position="50"/>
    </location>
</feature>
<protein>
    <submittedName>
        <fullName evidence="2">Uncharacterized protein</fullName>
    </submittedName>
</protein>
<evidence type="ECO:0000313" key="3">
    <source>
        <dbReference type="Proteomes" id="UP000325218"/>
    </source>
</evidence>
<dbReference type="Proteomes" id="UP000325218">
    <property type="component" value="Unassembled WGS sequence"/>
</dbReference>
<comment type="caution">
    <text evidence="2">The sequence shown here is derived from an EMBL/GenBank/DDBJ whole genome shotgun (WGS) entry which is preliminary data.</text>
</comment>
<keyword evidence="1" id="KW-0812">Transmembrane</keyword>
<dbReference type="RefSeq" id="WP_148455096.1">
    <property type="nucleotide sequence ID" value="NZ_VSDO01000004.1"/>
</dbReference>
<keyword evidence="1" id="KW-0472">Membrane</keyword>
<accession>A0A5D0CN86</accession>